<proteinExistence type="predicted"/>
<evidence type="ECO:0000313" key="2">
    <source>
        <dbReference type="EMBL" id="QTA89962.1"/>
    </source>
</evidence>
<dbReference type="KEGG" id="dmm:dnm_060210"/>
<dbReference type="EMBL" id="CP061800">
    <property type="protein sequence ID" value="QTA89962.1"/>
    <property type="molecule type" value="Genomic_DNA"/>
</dbReference>
<evidence type="ECO:0000313" key="3">
    <source>
        <dbReference type="Proteomes" id="UP000663722"/>
    </source>
</evidence>
<protein>
    <submittedName>
        <fullName evidence="2">Uncharacterized protein</fullName>
    </submittedName>
</protein>
<reference evidence="2" key="1">
    <citation type="journal article" date="2021" name="Microb. Physiol.">
        <title>Proteogenomic Insights into the Physiology of Marine, Sulfate-Reducing, Filamentous Desulfonema limicola and Desulfonema magnum.</title>
        <authorList>
            <person name="Schnaars V."/>
            <person name="Wohlbrand L."/>
            <person name="Scheve S."/>
            <person name="Hinrichs C."/>
            <person name="Reinhardt R."/>
            <person name="Rabus R."/>
        </authorList>
    </citation>
    <scope>NUCLEOTIDE SEQUENCE</scope>
    <source>
        <strain evidence="2">4be13</strain>
    </source>
</reference>
<dbReference type="AlphaFoldDB" id="A0A975BQR0"/>
<dbReference type="Proteomes" id="UP000663722">
    <property type="component" value="Chromosome"/>
</dbReference>
<organism evidence="2 3">
    <name type="scientific">Desulfonema magnum</name>
    <dbReference type="NCBI Taxonomy" id="45655"/>
    <lineage>
        <taxon>Bacteria</taxon>
        <taxon>Pseudomonadati</taxon>
        <taxon>Thermodesulfobacteriota</taxon>
        <taxon>Desulfobacteria</taxon>
        <taxon>Desulfobacterales</taxon>
        <taxon>Desulfococcaceae</taxon>
        <taxon>Desulfonema</taxon>
    </lineage>
</organism>
<accession>A0A975BQR0</accession>
<gene>
    <name evidence="2" type="ORF">dnm_060210</name>
</gene>
<feature type="region of interest" description="Disordered" evidence="1">
    <location>
        <begin position="220"/>
        <end position="239"/>
    </location>
</feature>
<feature type="compositionally biased region" description="Basic residues" evidence="1">
    <location>
        <begin position="224"/>
        <end position="235"/>
    </location>
</feature>
<evidence type="ECO:0000256" key="1">
    <source>
        <dbReference type="SAM" id="MobiDB-lite"/>
    </source>
</evidence>
<dbReference type="RefSeq" id="WP_207678367.1">
    <property type="nucleotide sequence ID" value="NZ_CP061800.1"/>
</dbReference>
<name>A0A975BQR0_9BACT</name>
<keyword evidence="3" id="KW-1185">Reference proteome</keyword>
<sequence length="284" mass="31799">MTVINLPGVTDQAEQPSDVEKYIDDCKTKFNQILLEVLNGKDQEAHHMEAAIFRSLLEMGLLLLKLFFANHNQGDYGKTMETALGTAGRGRKSEKTYFSVFGKLKVIRYLYYVGDETFAPLDIILNLPVRCYSYFLSEMTDLLNIRDAYSEGVSFLKKFFGIQLSVSASETISAESSELYEKHYDLRNTLPKAAEAGEYTAVSFDGKGVPMIKKEAAKITGRQGKGKKKQKKKKAPVGARYDINATPRTAEEVAGNLVYPGVMKMSQTGLTIAIPFLFRKFFMT</sequence>